<dbReference type="EMBL" id="FNHH01000008">
    <property type="protein sequence ID" value="SDM23049.1"/>
    <property type="molecule type" value="Genomic_DNA"/>
</dbReference>
<dbReference type="Proteomes" id="UP000199226">
    <property type="component" value="Unassembled WGS sequence"/>
</dbReference>
<dbReference type="STRING" id="990371.SAMN05421813_10834"/>
<proteinExistence type="predicted"/>
<accession>A0A1G9RI83</accession>
<protein>
    <submittedName>
        <fullName evidence="2">Uncharacterized protein</fullName>
    </submittedName>
</protein>
<dbReference type="OrthoDB" id="709278at2"/>
<evidence type="ECO:0000256" key="1">
    <source>
        <dbReference type="SAM" id="MobiDB-lite"/>
    </source>
</evidence>
<gene>
    <name evidence="2" type="ORF">SAMN05421813_10834</name>
</gene>
<evidence type="ECO:0000313" key="3">
    <source>
        <dbReference type="Proteomes" id="UP000199226"/>
    </source>
</evidence>
<feature type="region of interest" description="Disordered" evidence="1">
    <location>
        <begin position="129"/>
        <end position="150"/>
    </location>
</feature>
<dbReference type="RefSeq" id="WP_090703031.1">
    <property type="nucleotide sequence ID" value="NZ_FNHH01000008.1"/>
</dbReference>
<organism evidence="2 3">
    <name type="scientific">Daejeonella rubra</name>
    <dbReference type="NCBI Taxonomy" id="990371"/>
    <lineage>
        <taxon>Bacteria</taxon>
        <taxon>Pseudomonadati</taxon>
        <taxon>Bacteroidota</taxon>
        <taxon>Sphingobacteriia</taxon>
        <taxon>Sphingobacteriales</taxon>
        <taxon>Sphingobacteriaceae</taxon>
        <taxon>Daejeonella</taxon>
    </lineage>
</organism>
<evidence type="ECO:0000313" key="2">
    <source>
        <dbReference type="EMBL" id="SDM23049.1"/>
    </source>
</evidence>
<sequence length="150" mass="17210">MRTKIQNIDDLREEVIRLGVKRSEMETDLKIEVEKITSRIRLPLMLLRKLNDFLGGSRDKSGKKDGEDWVSGIFRIGLPVMMNRFLFPKSGFIVKSVIELISQNAAKTVNKDLMSGLLEKLSEWIKSPKTRNKKEPELADYGIPPDSETY</sequence>
<name>A0A1G9RI83_9SPHI</name>
<keyword evidence="3" id="KW-1185">Reference proteome</keyword>
<dbReference type="AlphaFoldDB" id="A0A1G9RI83"/>
<reference evidence="3" key="1">
    <citation type="submission" date="2016-10" db="EMBL/GenBank/DDBJ databases">
        <authorList>
            <person name="Varghese N."/>
            <person name="Submissions S."/>
        </authorList>
    </citation>
    <scope>NUCLEOTIDE SEQUENCE [LARGE SCALE GENOMIC DNA]</scope>
    <source>
        <strain evidence="3">DSM 24536</strain>
    </source>
</reference>